<feature type="transmembrane region" description="Helical" evidence="6">
    <location>
        <begin position="329"/>
        <end position="351"/>
    </location>
</feature>
<feature type="transmembrane region" description="Helical" evidence="6">
    <location>
        <begin position="269"/>
        <end position="291"/>
    </location>
</feature>
<dbReference type="Proteomes" id="UP000033740">
    <property type="component" value="Unassembled WGS sequence"/>
</dbReference>
<keyword evidence="9" id="KW-1185">Reference proteome</keyword>
<evidence type="ECO:0000256" key="1">
    <source>
        <dbReference type="ARBA" id="ARBA00004651"/>
    </source>
</evidence>
<accession>A0A0F0LNB9</accession>
<dbReference type="GO" id="GO:0022857">
    <property type="term" value="F:transmembrane transporter activity"/>
    <property type="evidence" value="ECO:0007669"/>
    <property type="project" value="InterPro"/>
</dbReference>
<feature type="transmembrane region" description="Helical" evidence="6">
    <location>
        <begin position="203"/>
        <end position="224"/>
    </location>
</feature>
<reference evidence="8 9" key="1">
    <citation type="submission" date="2015-02" db="EMBL/GenBank/DDBJ databases">
        <title>Draft genome sequences of ten Microbacterium spp. with emphasis on heavy metal contaminated environments.</title>
        <authorList>
            <person name="Corretto E."/>
        </authorList>
    </citation>
    <scope>NUCLEOTIDE SEQUENCE [LARGE SCALE GENOMIC DNA]</scope>
    <source>
        <strain evidence="8 9">ARN176</strain>
    </source>
</reference>
<evidence type="ECO:0000313" key="8">
    <source>
        <dbReference type="EMBL" id="KJL33046.1"/>
    </source>
</evidence>
<dbReference type="Gene3D" id="1.20.1250.20">
    <property type="entry name" value="MFS general substrate transporter like domains"/>
    <property type="match status" value="2"/>
</dbReference>
<dbReference type="PROSITE" id="PS50850">
    <property type="entry name" value="MFS"/>
    <property type="match status" value="1"/>
</dbReference>
<dbReference type="RefSeq" id="WP_045272281.1">
    <property type="nucleotide sequence ID" value="NZ_JYIX01000035.1"/>
</dbReference>
<feature type="transmembrane region" description="Helical" evidence="6">
    <location>
        <begin position="357"/>
        <end position="375"/>
    </location>
</feature>
<organism evidence="8 9">
    <name type="scientific">Microbacterium azadirachtae</name>
    <dbReference type="NCBI Taxonomy" id="582680"/>
    <lineage>
        <taxon>Bacteria</taxon>
        <taxon>Bacillati</taxon>
        <taxon>Actinomycetota</taxon>
        <taxon>Actinomycetes</taxon>
        <taxon>Micrococcales</taxon>
        <taxon>Microbacteriaceae</taxon>
        <taxon>Microbacterium</taxon>
    </lineage>
</organism>
<feature type="transmembrane region" description="Helical" evidence="6">
    <location>
        <begin position="297"/>
        <end position="317"/>
    </location>
</feature>
<keyword evidence="5 6" id="KW-0472">Membrane</keyword>
<evidence type="ECO:0000313" key="9">
    <source>
        <dbReference type="Proteomes" id="UP000033740"/>
    </source>
</evidence>
<comment type="caution">
    <text evidence="8">The sequence shown here is derived from an EMBL/GenBank/DDBJ whole genome shotgun (WGS) entry which is preliminary data.</text>
</comment>
<dbReference type="AlphaFoldDB" id="A0A0F0LNB9"/>
<feature type="transmembrane region" description="Helical" evidence="6">
    <location>
        <begin position="71"/>
        <end position="89"/>
    </location>
</feature>
<gene>
    <name evidence="8" type="primary">ydhP_1</name>
    <name evidence="8" type="ORF">RS86_02222</name>
</gene>
<feature type="transmembrane region" description="Helical" evidence="6">
    <location>
        <begin position="12"/>
        <end position="32"/>
    </location>
</feature>
<feature type="domain" description="Major facilitator superfamily (MFS) profile" evidence="7">
    <location>
        <begin position="1"/>
        <end position="380"/>
    </location>
</feature>
<feature type="transmembrane region" description="Helical" evidence="6">
    <location>
        <begin position="158"/>
        <end position="182"/>
    </location>
</feature>
<feature type="transmembrane region" description="Helical" evidence="6">
    <location>
        <begin position="236"/>
        <end position="257"/>
    </location>
</feature>
<dbReference type="InterPro" id="IPR011701">
    <property type="entry name" value="MFS"/>
</dbReference>
<evidence type="ECO:0000259" key="7">
    <source>
        <dbReference type="PROSITE" id="PS50850"/>
    </source>
</evidence>
<name>A0A0F0LNB9_9MICO</name>
<evidence type="ECO:0000256" key="5">
    <source>
        <dbReference type="ARBA" id="ARBA00023136"/>
    </source>
</evidence>
<dbReference type="PATRIC" id="fig|582680.6.peg.2288"/>
<dbReference type="GO" id="GO:0005886">
    <property type="term" value="C:plasma membrane"/>
    <property type="evidence" value="ECO:0007669"/>
    <property type="project" value="UniProtKB-SubCell"/>
</dbReference>
<dbReference type="InterPro" id="IPR036259">
    <property type="entry name" value="MFS_trans_sf"/>
</dbReference>
<dbReference type="PANTHER" id="PTHR43124">
    <property type="entry name" value="PURINE EFFLUX PUMP PBUE"/>
    <property type="match status" value="1"/>
</dbReference>
<feature type="transmembrane region" description="Helical" evidence="6">
    <location>
        <begin position="95"/>
        <end position="118"/>
    </location>
</feature>
<dbReference type="STRING" id="582680.RS86_02222"/>
<dbReference type="InterPro" id="IPR020846">
    <property type="entry name" value="MFS_dom"/>
</dbReference>
<evidence type="ECO:0000256" key="6">
    <source>
        <dbReference type="SAM" id="Phobius"/>
    </source>
</evidence>
<feature type="transmembrane region" description="Helical" evidence="6">
    <location>
        <begin position="130"/>
        <end position="152"/>
    </location>
</feature>
<dbReference type="EMBL" id="JYIX01000035">
    <property type="protein sequence ID" value="KJL33046.1"/>
    <property type="molecule type" value="Genomic_DNA"/>
</dbReference>
<dbReference type="CDD" id="cd17324">
    <property type="entry name" value="MFS_NepI_like"/>
    <property type="match status" value="1"/>
</dbReference>
<keyword evidence="2" id="KW-1003">Cell membrane</keyword>
<dbReference type="Pfam" id="PF07690">
    <property type="entry name" value="MFS_1"/>
    <property type="match status" value="1"/>
</dbReference>
<keyword evidence="3 6" id="KW-0812">Transmembrane</keyword>
<proteinExistence type="predicted"/>
<comment type="subcellular location">
    <subcellularLocation>
        <location evidence="1">Cell membrane</location>
        <topology evidence="1">Multi-pass membrane protein</topology>
    </subcellularLocation>
</comment>
<evidence type="ECO:0000256" key="3">
    <source>
        <dbReference type="ARBA" id="ARBA00022692"/>
    </source>
</evidence>
<dbReference type="InterPro" id="IPR050189">
    <property type="entry name" value="MFS_Efflux_Transporters"/>
</dbReference>
<dbReference type="SUPFAM" id="SSF103473">
    <property type="entry name" value="MFS general substrate transporter"/>
    <property type="match status" value="1"/>
</dbReference>
<evidence type="ECO:0000256" key="4">
    <source>
        <dbReference type="ARBA" id="ARBA00022989"/>
    </source>
</evidence>
<protein>
    <submittedName>
        <fullName evidence="8">Inner membrane transport protein YdhP</fullName>
    </submittedName>
</protein>
<keyword evidence="4 6" id="KW-1133">Transmembrane helix</keyword>
<evidence type="ECO:0000256" key="2">
    <source>
        <dbReference type="ARBA" id="ARBA00022475"/>
    </source>
</evidence>
<feature type="transmembrane region" description="Helical" evidence="6">
    <location>
        <begin position="44"/>
        <end position="64"/>
    </location>
</feature>
<dbReference type="PANTHER" id="PTHR43124:SF3">
    <property type="entry name" value="CHLORAMPHENICOL EFFLUX PUMP RV0191"/>
    <property type="match status" value="1"/>
</dbReference>
<sequence length="388" mass="39897">MRRGLSMTALSMGVFGIISTEIGLVGVLPLVASRTHVSVAEAGLLVSVFAVVVAASGPFGVLLTERFDRKSVLLVAMGVFALSNAVYAVSESFPVLVVFRILPALMHPVYFAFALTAAGSMAAPGKAAGAAARVFAGVTLGFAFGVPAMSFLADRFSLPVAFAAAGVVNVLALVGIALWVPALPAAGRTAARVSVGTLRRPRVWLQLATVTAIFVVMFSTYSYFADLLGTVAGMPGPMVSVLLLVFGVVMVGGNFLFARLIARGLRATLLGFLLAYAVLYVVLALVAPWAWAIGLLVIPWSLVHSGGLLLGQSLIAGETSDAPEFGNSLFVSSSNIGVALGSALGALSISVTGVRSVLILGAVAALLSLVLVLAVRSPTRRAEVDLRA</sequence>